<feature type="transmembrane region" description="Helical" evidence="1">
    <location>
        <begin position="47"/>
        <end position="65"/>
    </location>
</feature>
<evidence type="ECO:0000256" key="1">
    <source>
        <dbReference type="SAM" id="Phobius"/>
    </source>
</evidence>
<dbReference type="HOGENOM" id="CLU_2168942_0_0_4"/>
<keyword evidence="1" id="KW-0812">Transmembrane</keyword>
<sequence length="110" mass="11961">MGTKSALCRPCTLAPSRPMERPFRPIRAHNLVPPQPLPRARGLGRRLYLHPLLIVFIAASLSGAMSRRSSLISAGSAAHSAVAAARRWRRHSIQPASGIYIAMSRGSRGR</sequence>
<proteinExistence type="predicted"/>
<name>D3DXU2_CUPMC</name>
<protein>
    <submittedName>
        <fullName evidence="2">Uncharacterized protein</fullName>
    </submittedName>
</protein>
<dbReference type="AlphaFoldDB" id="D3DXU2"/>
<evidence type="ECO:0000313" key="2">
    <source>
        <dbReference type="EMBL" id="ADC45112.1"/>
    </source>
</evidence>
<dbReference type="KEGG" id="rme:Rmet_6504"/>
<evidence type="ECO:0000313" key="3">
    <source>
        <dbReference type="Proteomes" id="UP000002429"/>
    </source>
</evidence>
<dbReference type="EMBL" id="CP000352">
    <property type="protein sequence ID" value="ADC45112.1"/>
    <property type="molecule type" value="Genomic_DNA"/>
</dbReference>
<organism evidence="2 3">
    <name type="scientific">Cupriavidus metallidurans (strain ATCC 43123 / DSM 2839 / NBRC 102507 / CH34)</name>
    <name type="common">Ralstonia metallidurans</name>
    <dbReference type="NCBI Taxonomy" id="266264"/>
    <lineage>
        <taxon>Bacteria</taxon>
        <taxon>Pseudomonadati</taxon>
        <taxon>Pseudomonadota</taxon>
        <taxon>Betaproteobacteria</taxon>
        <taxon>Burkholderiales</taxon>
        <taxon>Burkholderiaceae</taxon>
        <taxon>Cupriavidus</taxon>
    </lineage>
</organism>
<keyword evidence="3" id="KW-1185">Reference proteome</keyword>
<reference evidence="3" key="1">
    <citation type="journal article" date="2010" name="PLoS ONE">
        <title>The complete genome sequence of Cupriavidus metallidurans strain CH34, a master survivalist in harsh and anthropogenic environments.</title>
        <authorList>
            <person name="Janssen P.J."/>
            <person name="Van Houdt R."/>
            <person name="Moors H."/>
            <person name="Monsieurs P."/>
            <person name="Morin N."/>
            <person name="Michaux A."/>
            <person name="Benotmane M.A."/>
            <person name="Leys N."/>
            <person name="Vallaeys T."/>
            <person name="Lapidus A."/>
            <person name="Monchy S."/>
            <person name="Medigue C."/>
            <person name="Taghavi S."/>
            <person name="McCorkle S."/>
            <person name="Dunn J."/>
            <person name="van der Lelie D."/>
            <person name="Mergeay M."/>
        </authorList>
    </citation>
    <scope>NUCLEOTIDE SEQUENCE [LARGE SCALE GENOMIC DNA]</scope>
    <source>
        <strain evidence="3">ATCC 43123 / DSM 2839 / NBRC 102507 / CH34</strain>
    </source>
</reference>
<keyword evidence="1" id="KW-0472">Membrane</keyword>
<dbReference type="Proteomes" id="UP000002429">
    <property type="component" value="Chromosome"/>
</dbReference>
<gene>
    <name evidence="2" type="ordered locus">Rmet_6504</name>
</gene>
<accession>D3DXU2</accession>
<keyword evidence="1" id="KW-1133">Transmembrane helix</keyword>